<reference evidence="1 2" key="1">
    <citation type="journal article" date="2019" name="Sci. Rep.">
        <title>Nanopore sequencing improves the draft genome of the human pathogenic amoeba Naegleria fowleri.</title>
        <authorList>
            <person name="Liechti N."/>
            <person name="Schurch N."/>
            <person name="Bruggmann R."/>
            <person name="Wittwer M."/>
        </authorList>
    </citation>
    <scope>NUCLEOTIDE SEQUENCE [LARGE SCALE GENOMIC DNA]</scope>
    <source>
        <strain evidence="1 2">ATCC 30894</strain>
    </source>
</reference>
<dbReference type="VEuPathDB" id="AmoebaDB:FDP41_007685"/>
<dbReference type="GeneID" id="68114903"/>
<dbReference type="Proteomes" id="UP000444721">
    <property type="component" value="Unassembled WGS sequence"/>
</dbReference>
<gene>
    <name evidence="1" type="ORF">FDP41_007685</name>
</gene>
<evidence type="ECO:0000313" key="2">
    <source>
        <dbReference type="Proteomes" id="UP000444721"/>
    </source>
</evidence>
<organism evidence="1 2">
    <name type="scientific">Naegleria fowleri</name>
    <name type="common">Brain eating amoeba</name>
    <dbReference type="NCBI Taxonomy" id="5763"/>
    <lineage>
        <taxon>Eukaryota</taxon>
        <taxon>Discoba</taxon>
        <taxon>Heterolobosea</taxon>
        <taxon>Tetramitia</taxon>
        <taxon>Eutetramitia</taxon>
        <taxon>Vahlkampfiidae</taxon>
        <taxon>Naegleria</taxon>
    </lineage>
</organism>
<dbReference type="VEuPathDB" id="AmoebaDB:NfTy_006620"/>
<dbReference type="OrthoDB" id="10507378at2759"/>
<evidence type="ECO:0000313" key="1">
    <source>
        <dbReference type="EMBL" id="KAF0983770.1"/>
    </source>
</evidence>
<name>A0A6A5CDX1_NAEFO</name>
<dbReference type="EMBL" id="VFQX01000004">
    <property type="protein sequence ID" value="KAF0983770.1"/>
    <property type="molecule type" value="Genomic_DNA"/>
</dbReference>
<comment type="caution">
    <text evidence="1">The sequence shown here is derived from an EMBL/GenBank/DDBJ whole genome shotgun (WGS) entry which is preliminary data.</text>
</comment>
<accession>A0A6A5CDX1</accession>
<sequence>MEDFVLVHLVPLIDDQAVKTRHSSNNEHESMRELLEKSILSFTHQFIDLQTQLASSLIPYLNHTEQGIHSLISSSNPPQQISPIVLNTLHVICRVLMLKVRSDDFWQFFHHDDEVPNHDHDKHWLKNHHSDKNEIQEEEEQQIPPMCSELEISNRNISSSLIIVETCFLYFIQQLFIQESQTTTTDVHDSTRHEGNSSNQSSSWKQLLFTGKYLQFALLTFLKYEFLHKCQTLGEEKAIELFNMNGIEQEITERLETLSDMTASKNTSKKTSKFPLKKQIHICEFIFKLLLILPMRSSDEAEEYFNTMLKYSATCHADLAVWYSVSKILQENSQQQQNQCQHHRSTRSYSILFQTLKKKIESFNLRNYLNFVPVKLFNKQDDINKELVLRWICACTILQTLSTEQAHQQHHQRKSLCDFTEITNYYFSNVIGKGHNILMTENSFQSHDFHFLWNGILDALHSHQITQTSIRGSKYALIDRSQFFSNIDKYILNNDKMSSCENFRTYLSILMKLYFTVSSFSTFQNLNRKLLRLLYLVNATTDMIKILTITECEQNRATEENSAFFNVRHSMIFQLLINSTSINKLIVNSIEQAQLYEINHKPCVQKFNPVNDKMIANSRQLFTHVLKNFVTNVDCVFPTSLRELFATMACVRLDFN</sequence>
<dbReference type="AlphaFoldDB" id="A0A6A5CDX1"/>
<dbReference type="RefSeq" id="XP_044568483.1">
    <property type="nucleotide sequence ID" value="XM_044711456.1"/>
</dbReference>
<proteinExistence type="predicted"/>
<keyword evidence="2" id="KW-1185">Reference proteome</keyword>
<protein>
    <submittedName>
        <fullName evidence="1">Uncharacterized protein</fullName>
    </submittedName>
</protein>
<dbReference type="VEuPathDB" id="AmoebaDB:NF0016550"/>